<name>A0A1Y2D365_9FUNG</name>
<dbReference type="Pfam" id="PF00096">
    <property type="entry name" value="zf-C2H2"/>
    <property type="match status" value="1"/>
</dbReference>
<dbReference type="InterPro" id="IPR036236">
    <property type="entry name" value="Znf_C2H2_sf"/>
</dbReference>
<dbReference type="STRING" id="329046.A0A1Y2D365"/>
<dbReference type="PROSITE" id="PS50157">
    <property type="entry name" value="ZINC_FINGER_C2H2_2"/>
    <property type="match status" value="1"/>
</dbReference>
<proteinExistence type="predicted"/>
<evidence type="ECO:0000259" key="5">
    <source>
        <dbReference type="PROSITE" id="PS50157"/>
    </source>
</evidence>
<evidence type="ECO:0000256" key="3">
    <source>
        <dbReference type="ARBA" id="ARBA00022833"/>
    </source>
</evidence>
<evidence type="ECO:0000256" key="4">
    <source>
        <dbReference type="PROSITE-ProRule" id="PRU00042"/>
    </source>
</evidence>
<comment type="caution">
    <text evidence="6">The sequence shown here is derived from an EMBL/GenBank/DDBJ whole genome shotgun (WGS) entry which is preliminary data.</text>
</comment>
<dbReference type="GO" id="GO:0008270">
    <property type="term" value="F:zinc ion binding"/>
    <property type="evidence" value="ECO:0007669"/>
    <property type="project" value="UniProtKB-KW"/>
</dbReference>
<dbReference type="PANTHER" id="PTHR23235:SF120">
    <property type="entry name" value="KRUPPEL-LIKE FACTOR 15"/>
    <property type="match status" value="1"/>
</dbReference>
<reference evidence="6 7" key="1">
    <citation type="submission" date="2016-07" db="EMBL/GenBank/DDBJ databases">
        <title>Pervasive Adenine N6-methylation of Active Genes in Fungi.</title>
        <authorList>
            <consortium name="DOE Joint Genome Institute"/>
            <person name="Mondo S.J."/>
            <person name="Dannebaum R.O."/>
            <person name="Kuo R.C."/>
            <person name="Labutti K."/>
            <person name="Haridas S."/>
            <person name="Kuo A."/>
            <person name="Salamov A."/>
            <person name="Ahrendt S.R."/>
            <person name="Lipzen A."/>
            <person name="Sullivan W."/>
            <person name="Andreopoulos W.B."/>
            <person name="Clum A."/>
            <person name="Lindquist E."/>
            <person name="Daum C."/>
            <person name="Ramamoorthy G.K."/>
            <person name="Gryganskyi A."/>
            <person name="Culley D."/>
            <person name="Magnuson J.K."/>
            <person name="James T.Y."/>
            <person name="O'Malley M.A."/>
            <person name="Stajich J.E."/>
            <person name="Spatafora J.W."/>
            <person name="Visel A."/>
            <person name="Grigoriev I.V."/>
        </authorList>
    </citation>
    <scope>NUCLEOTIDE SEQUENCE [LARGE SCALE GENOMIC DNA]</scope>
    <source>
        <strain evidence="6 7">JEL800</strain>
    </source>
</reference>
<gene>
    <name evidence="6" type="ORF">BCR33DRAFT_711096</name>
</gene>
<keyword evidence="7" id="KW-1185">Reference proteome</keyword>
<dbReference type="OrthoDB" id="8922241at2759"/>
<dbReference type="Proteomes" id="UP000193642">
    <property type="component" value="Unassembled WGS sequence"/>
</dbReference>
<sequence length="181" mass="20213">MFIGPGGISLIDEPANLLWQSVPETIYFHPSPSSLYPPTSTILFAIKRPQVVMSHSNNDTSKEQYYQNLRSGTSKAYKRFQPYTSPPPALPAVVARLPTTHSSELTAPKLPQTHTCNWEGCTKTFTKASLLTSHLLLHQNVRPFQCTFAGCGAAFTFGCGKQFSRSDSRMFHERTCTLKRE</sequence>
<dbReference type="SUPFAM" id="SSF57667">
    <property type="entry name" value="beta-beta-alpha zinc fingers"/>
    <property type="match status" value="1"/>
</dbReference>
<dbReference type="GO" id="GO:0000981">
    <property type="term" value="F:DNA-binding transcription factor activity, RNA polymerase II-specific"/>
    <property type="evidence" value="ECO:0007669"/>
    <property type="project" value="TreeGrafter"/>
</dbReference>
<dbReference type="EMBL" id="MCGO01000001">
    <property type="protein sequence ID" value="ORY53738.1"/>
    <property type="molecule type" value="Genomic_DNA"/>
</dbReference>
<keyword evidence="2 4" id="KW-0863">Zinc-finger</keyword>
<keyword evidence="1" id="KW-0479">Metal-binding</keyword>
<organism evidence="6 7">
    <name type="scientific">Rhizoclosmatium globosum</name>
    <dbReference type="NCBI Taxonomy" id="329046"/>
    <lineage>
        <taxon>Eukaryota</taxon>
        <taxon>Fungi</taxon>
        <taxon>Fungi incertae sedis</taxon>
        <taxon>Chytridiomycota</taxon>
        <taxon>Chytridiomycota incertae sedis</taxon>
        <taxon>Chytridiomycetes</taxon>
        <taxon>Chytridiales</taxon>
        <taxon>Chytriomycetaceae</taxon>
        <taxon>Rhizoclosmatium</taxon>
    </lineage>
</organism>
<evidence type="ECO:0000313" key="7">
    <source>
        <dbReference type="Proteomes" id="UP000193642"/>
    </source>
</evidence>
<dbReference type="InterPro" id="IPR013087">
    <property type="entry name" value="Znf_C2H2_type"/>
</dbReference>
<keyword evidence="3" id="KW-0862">Zinc</keyword>
<feature type="domain" description="C2H2-type" evidence="5">
    <location>
        <begin position="114"/>
        <end position="143"/>
    </location>
</feature>
<dbReference type="PANTHER" id="PTHR23235">
    <property type="entry name" value="KRUEPPEL-LIKE TRANSCRIPTION FACTOR"/>
    <property type="match status" value="1"/>
</dbReference>
<dbReference type="AlphaFoldDB" id="A0A1Y2D365"/>
<accession>A0A1Y2D365</accession>
<dbReference type="PROSITE" id="PS00028">
    <property type="entry name" value="ZINC_FINGER_C2H2_1"/>
    <property type="match status" value="1"/>
</dbReference>
<protein>
    <recommendedName>
        <fullName evidence="5">C2H2-type domain-containing protein</fullName>
    </recommendedName>
</protein>
<dbReference type="Gene3D" id="3.30.160.60">
    <property type="entry name" value="Classic Zinc Finger"/>
    <property type="match status" value="1"/>
</dbReference>
<evidence type="ECO:0000256" key="1">
    <source>
        <dbReference type="ARBA" id="ARBA00022723"/>
    </source>
</evidence>
<evidence type="ECO:0000313" key="6">
    <source>
        <dbReference type="EMBL" id="ORY53738.1"/>
    </source>
</evidence>
<evidence type="ECO:0000256" key="2">
    <source>
        <dbReference type="ARBA" id="ARBA00022771"/>
    </source>
</evidence>
<dbReference type="GO" id="GO:0000978">
    <property type="term" value="F:RNA polymerase II cis-regulatory region sequence-specific DNA binding"/>
    <property type="evidence" value="ECO:0007669"/>
    <property type="project" value="TreeGrafter"/>
</dbReference>